<accession>A0ABP6Z6R0</accession>
<name>A0ABP6Z6R0_9ACTN</name>
<keyword evidence="3" id="KW-1185">Reference proteome</keyword>
<dbReference type="EMBL" id="BAAAZO010000002">
    <property type="protein sequence ID" value="GAA3599624.1"/>
    <property type="molecule type" value="Genomic_DNA"/>
</dbReference>
<dbReference type="Proteomes" id="UP001501074">
    <property type="component" value="Unassembled WGS sequence"/>
</dbReference>
<reference evidence="3" key="1">
    <citation type="journal article" date="2019" name="Int. J. Syst. Evol. Microbiol.">
        <title>The Global Catalogue of Microorganisms (GCM) 10K type strain sequencing project: providing services to taxonomists for standard genome sequencing and annotation.</title>
        <authorList>
            <consortium name="The Broad Institute Genomics Platform"/>
            <consortium name="The Broad Institute Genome Sequencing Center for Infectious Disease"/>
            <person name="Wu L."/>
            <person name="Ma J."/>
        </authorList>
    </citation>
    <scope>NUCLEOTIDE SEQUENCE [LARGE SCALE GENOMIC DNA]</scope>
    <source>
        <strain evidence="3">JCM 16902</strain>
    </source>
</reference>
<evidence type="ECO:0000313" key="3">
    <source>
        <dbReference type="Proteomes" id="UP001501074"/>
    </source>
</evidence>
<dbReference type="Pfam" id="PF13788">
    <property type="entry name" value="DUF4180"/>
    <property type="match status" value="1"/>
</dbReference>
<organism evidence="2 3">
    <name type="scientific">Kineosporia mesophila</name>
    <dbReference type="NCBI Taxonomy" id="566012"/>
    <lineage>
        <taxon>Bacteria</taxon>
        <taxon>Bacillati</taxon>
        <taxon>Actinomycetota</taxon>
        <taxon>Actinomycetes</taxon>
        <taxon>Kineosporiales</taxon>
        <taxon>Kineosporiaceae</taxon>
        <taxon>Kineosporia</taxon>
    </lineage>
</organism>
<dbReference type="RefSeq" id="WP_231489028.1">
    <property type="nucleotide sequence ID" value="NZ_BAAAZO010000002.1"/>
</dbReference>
<protein>
    <recommendedName>
        <fullName evidence="1">DUF4180 domain-containing protein</fullName>
    </recommendedName>
</protein>
<proteinExistence type="predicted"/>
<gene>
    <name evidence="2" type="ORF">GCM10022223_13850</name>
</gene>
<sequence>MTEPTDTLQTLAGVTTLVCDPAGPPLSSEREATDLVANAAWQGATWVILPATRLDENFFHLRTGLAGAITQKFVTYRLGLAVTGDITHHTAASHALSDFVRESNRGRQLWFLPDLDAVVARLAGGETPTD</sequence>
<evidence type="ECO:0000259" key="1">
    <source>
        <dbReference type="Pfam" id="PF13788"/>
    </source>
</evidence>
<comment type="caution">
    <text evidence="2">The sequence shown here is derived from an EMBL/GenBank/DDBJ whole genome shotgun (WGS) entry which is preliminary data.</text>
</comment>
<feature type="domain" description="DUF4180" evidence="1">
    <location>
        <begin position="13"/>
        <end position="122"/>
    </location>
</feature>
<dbReference type="InterPro" id="IPR025438">
    <property type="entry name" value="DUF4180"/>
</dbReference>
<evidence type="ECO:0000313" key="2">
    <source>
        <dbReference type="EMBL" id="GAA3599624.1"/>
    </source>
</evidence>